<dbReference type="EMBL" id="KZ613467">
    <property type="protein sequence ID" value="PMD26833.1"/>
    <property type="molecule type" value="Genomic_DNA"/>
</dbReference>
<keyword evidence="1" id="KW-1133">Transmembrane helix</keyword>
<sequence>MLASSDDHSNHSNGATSTFQKATRHYLYHLSHITGLGVCTVSDEESPLHRAMVKLTWTTRQSGARVAQSSGRWRWLSHPLVPRRWRAQCLRMFRVADADAGGRPDLGRGGGAAGCICNLQSDSQQTLALEHRNETLHLEQRPGLGASRASGFWIAMVMVMVMVMGVLYSTLEHMSKRHSTT</sequence>
<evidence type="ECO:0000313" key="3">
    <source>
        <dbReference type="Proteomes" id="UP000235672"/>
    </source>
</evidence>
<evidence type="ECO:0000313" key="2">
    <source>
        <dbReference type="EMBL" id="PMD26833.1"/>
    </source>
</evidence>
<organism evidence="2 3">
    <name type="scientific">Hyaloscypha hepaticicola</name>
    <dbReference type="NCBI Taxonomy" id="2082293"/>
    <lineage>
        <taxon>Eukaryota</taxon>
        <taxon>Fungi</taxon>
        <taxon>Dikarya</taxon>
        <taxon>Ascomycota</taxon>
        <taxon>Pezizomycotina</taxon>
        <taxon>Leotiomycetes</taxon>
        <taxon>Helotiales</taxon>
        <taxon>Hyaloscyphaceae</taxon>
        <taxon>Hyaloscypha</taxon>
    </lineage>
</organism>
<dbReference type="Proteomes" id="UP000235672">
    <property type="component" value="Unassembled WGS sequence"/>
</dbReference>
<name>A0A2J6QKN1_9HELO</name>
<feature type="transmembrane region" description="Helical" evidence="1">
    <location>
        <begin position="151"/>
        <end position="171"/>
    </location>
</feature>
<keyword evidence="1" id="KW-0812">Transmembrane</keyword>
<reference evidence="2 3" key="1">
    <citation type="submission" date="2016-05" db="EMBL/GenBank/DDBJ databases">
        <title>A degradative enzymes factory behind the ericoid mycorrhizal symbiosis.</title>
        <authorList>
            <consortium name="DOE Joint Genome Institute"/>
            <person name="Martino E."/>
            <person name="Morin E."/>
            <person name="Grelet G."/>
            <person name="Kuo A."/>
            <person name="Kohler A."/>
            <person name="Daghino S."/>
            <person name="Barry K."/>
            <person name="Choi C."/>
            <person name="Cichocki N."/>
            <person name="Clum A."/>
            <person name="Copeland A."/>
            <person name="Hainaut M."/>
            <person name="Haridas S."/>
            <person name="Labutti K."/>
            <person name="Lindquist E."/>
            <person name="Lipzen A."/>
            <person name="Khouja H.-R."/>
            <person name="Murat C."/>
            <person name="Ohm R."/>
            <person name="Olson A."/>
            <person name="Spatafora J."/>
            <person name="Veneault-Fourrey C."/>
            <person name="Henrissat B."/>
            <person name="Grigoriev I."/>
            <person name="Martin F."/>
            <person name="Perotto S."/>
        </authorList>
    </citation>
    <scope>NUCLEOTIDE SEQUENCE [LARGE SCALE GENOMIC DNA]</scope>
    <source>
        <strain evidence="2 3">UAMH 7357</strain>
    </source>
</reference>
<proteinExistence type="predicted"/>
<dbReference type="AlphaFoldDB" id="A0A2J6QKN1"/>
<protein>
    <submittedName>
        <fullName evidence="2">Uncharacterized protein</fullName>
    </submittedName>
</protein>
<keyword evidence="3" id="KW-1185">Reference proteome</keyword>
<accession>A0A2J6QKN1</accession>
<keyword evidence="1" id="KW-0472">Membrane</keyword>
<evidence type="ECO:0000256" key="1">
    <source>
        <dbReference type="SAM" id="Phobius"/>
    </source>
</evidence>
<gene>
    <name evidence="2" type="ORF">NA56DRAFT_744141</name>
</gene>